<dbReference type="Gene3D" id="1.10.443.10">
    <property type="entry name" value="Intergrase catalytic core"/>
    <property type="match status" value="1"/>
</dbReference>
<evidence type="ECO:0008006" key="4">
    <source>
        <dbReference type="Google" id="ProtNLM"/>
    </source>
</evidence>
<evidence type="ECO:0000313" key="3">
    <source>
        <dbReference type="Proteomes" id="UP000612855"/>
    </source>
</evidence>
<keyword evidence="1" id="KW-0233">DNA recombination</keyword>
<dbReference type="RefSeq" id="WP_188477319.1">
    <property type="nucleotide sequence ID" value="NZ_BMFJ01000001.1"/>
</dbReference>
<evidence type="ECO:0000313" key="2">
    <source>
        <dbReference type="EMBL" id="GGE30423.1"/>
    </source>
</evidence>
<organism evidence="2 3">
    <name type="scientific">Primorskyibacter flagellatus</name>
    <dbReference type="NCBI Taxonomy" id="1387277"/>
    <lineage>
        <taxon>Bacteria</taxon>
        <taxon>Pseudomonadati</taxon>
        <taxon>Pseudomonadota</taxon>
        <taxon>Alphaproteobacteria</taxon>
        <taxon>Rhodobacterales</taxon>
        <taxon>Roseobacteraceae</taxon>
        <taxon>Primorskyibacter</taxon>
    </lineage>
</organism>
<dbReference type="GO" id="GO:0003677">
    <property type="term" value="F:DNA binding"/>
    <property type="evidence" value="ECO:0007669"/>
    <property type="project" value="InterPro"/>
</dbReference>
<dbReference type="GO" id="GO:0015074">
    <property type="term" value="P:DNA integration"/>
    <property type="evidence" value="ECO:0007669"/>
    <property type="project" value="InterPro"/>
</dbReference>
<dbReference type="SUPFAM" id="SSF56349">
    <property type="entry name" value="DNA breaking-rejoining enzymes"/>
    <property type="match status" value="1"/>
</dbReference>
<gene>
    <name evidence="2" type="ORF">GCM10011360_18050</name>
</gene>
<dbReference type="InterPro" id="IPR011010">
    <property type="entry name" value="DNA_brk_join_enz"/>
</dbReference>
<reference evidence="3" key="1">
    <citation type="journal article" date="2019" name="Int. J. Syst. Evol. Microbiol.">
        <title>The Global Catalogue of Microorganisms (GCM) 10K type strain sequencing project: providing services to taxonomists for standard genome sequencing and annotation.</title>
        <authorList>
            <consortium name="The Broad Institute Genomics Platform"/>
            <consortium name="The Broad Institute Genome Sequencing Center for Infectious Disease"/>
            <person name="Wu L."/>
            <person name="Ma J."/>
        </authorList>
    </citation>
    <scope>NUCLEOTIDE SEQUENCE [LARGE SCALE GENOMIC DNA]</scope>
    <source>
        <strain evidence="3">CGMCC 1.12664</strain>
    </source>
</reference>
<protein>
    <recommendedName>
        <fullName evidence="4">Integrase</fullName>
    </recommendedName>
</protein>
<proteinExistence type="predicted"/>
<sequence length="395" mass="45811">MQYEPSLWDDSDPGYAPGMKHRKDRGTYFWTPPKKYKEAGYIIKTVPLDQSSHEARAAKCRELTREMLEWYKGQTAGRQAGTWGYVIGRYLADDFSAIWDVRPQTRADYRKELGLVEAVIGDVRVLDTDYEMLATIKKAMETKGRSTHYIKKWFTHFRLAVSHGIKIGEPGCREVKAVRSEMRIKNPPRRSKFITFEQVDKIVAEADARGWHQLSLSVLIRFEYMLRGVDVYGDWSPAENREGGIRHGDLLWDGGLTWEMFDKDITQFEKVISKTRDSLPEPYVFALIPSIRERLLRIPEDQRIGPVIVMEDGLPPRYGRMSHQFRRVRHHLKLPDYLQIRDTRSGGITEAKQMVDGFALRDAAQHTQITTTDTYVRGRSETANNVVQMRQKARK</sequence>
<keyword evidence="3" id="KW-1185">Reference proteome</keyword>
<dbReference type="AlphaFoldDB" id="A0A917A759"/>
<comment type="caution">
    <text evidence="2">The sequence shown here is derived from an EMBL/GenBank/DDBJ whole genome shotgun (WGS) entry which is preliminary data.</text>
</comment>
<dbReference type="GO" id="GO:0006310">
    <property type="term" value="P:DNA recombination"/>
    <property type="evidence" value="ECO:0007669"/>
    <property type="project" value="UniProtKB-KW"/>
</dbReference>
<evidence type="ECO:0000256" key="1">
    <source>
        <dbReference type="ARBA" id="ARBA00023172"/>
    </source>
</evidence>
<dbReference type="Proteomes" id="UP000612855">
    <property type="component" value="Unassembled WGS sequence"/>
</dbReference>
<dbReference type="EMBL" id="BMFJ01000001">
    <property type="protein sequence ID" value="GGE30423.1"/>
    <property type="molecule type" value="Genomic_DNA"/>
</dbReference>
<accession>A0A917A759</accession>
<dbReference type="InterPro" id="IPR013762">
    <property type="entry name" value="Integrase-like_cat_sf"/>
</dbReference>
<name>A0A917A759_9RHOB</name>